<feature type="transmembrane region" description="Helical" evidence="6">
    <location>
        <begin position="214"/>
        <end position="234"/>
    </location>
</feature>
<dbReference type="Gene3D" id="1.10.3860.10">
    <property type="entry name" value="Sodium:dicarboxylate symporter"/>
    <property type="match status" value="1"/>
</dbReference>
<feature type="transmembrane region" description="Helical" evidence="6">
    <location>
        <begin position="362"/>
        <end position="385"/>
    </location>
</feature>
<evidence type="ECO:0000256" key="6">
    <source>
        <dbReference type="RuleBase" id="RU361216"/>
    </source>
</evidence>
<feature type="transmembrane region" description="Helical" evidence="6">
    <location>
        <begin position="287"/>
        <end position="312"/>
    </location>
</feature>
<evidence type="ECO:0000256" key="1">
    <source>
        <dbReference type="ARBA" id="ARBA00004141"/>
    </source>
</evidence>
<comment type="similarity">
    <text evidence="6">Belongs to the dicarboxylate/amino acid:cation symporter (DAACS) (TC 2.A.23) family.</text>
</comment>
<dbReference type="GO" id="GO:0005313">
    <property type="term" value="F:L-glutamate transmembrane transporter activity"/>
    <property type="evidence" value="ECO:0007669"/>
    <property type="project" value="TreeGrafter"/>
</dbReference>
<feature type="transmembrane region" description="Helical" evidence="6">
    <location>
        <begin position="146"/>
        <end position="165"/>
    </location>
</feature>
<keyword evidence="6" id="KW-0769">Symport</keyword>
<feature type="transmembrane region" description="Helical" evidence="6">
    <location>
        <begin position="104"/>
        <end position="126"/>
    </location>
</feature>
<reference evidence="8 9" key="1">
    <citation type="journal article" date="2019" name="Mol. Biol. Evol.">
        <title>Blast fungal genomes show frequent chromosomal changes, gene gains and losses, and effector gene turnover.</title>
        <authorList>
            <person name="Gomez Luciano L.B."/>
            <person name="Jason Tsai I."/>
            <person name="Chuma I."/>
            <person name="Tosa Y."/>
            <person name="Chen Y.H."/>
            <person name="Li J.Y."/>
            <person name="Li M.Y."/>
            <person name="Jade Lu M.Y."/>
            <person name="Nakayashiki H."/>
            <person name="Li W.H."/>
        </authorList>
    </citation>
    <scope>NUCLEOTIDE SEQUENCE [LARGE SCALE GENOMIC DNA]</scope>
    <source>
        <strain evidence="8">MZ5-1-6</strain>
    </source>
</reference>
<dbReference type="GO" id="GO:0005886">
    <property type="term" value="C:plasma membrane"/>
    <property type="evidence" value="ECO:0007669"/>
    <property type="project" value="TreeGrafter"/>
</dbReference>
<evidence type="ECO:0000313" key="8">
    <source>
        <dbReference type="EMBL" id="QBZ58217.1"/>
    </source>
</evidence>
<evidence type="ECO:0000256" key="4">
    <source>
        <dbReference type="ARBA" id="ARBA00022989"/>
    </source>
</evidence>
<dbReference type="GO" id="GO:0015501">
    <property type="term" value="F:glutamate:sodium symporter activity"/>
    <property type="evidence" value="ECO:0007669"/>
    <property type="project" value="TreeGrafter"/>
</dbReference>
<accession>A0A4P7N6I9</accession>
<dbReference type="PANTHER" id="PTHR11958">
    <property type="entry name" value="SODIUM/DICARBOXYLATE SYMPORTER-RELATED"/>
    <property type="match status" value="1"/>
</dbReference>
<dbReference type="PANTHER" id="PTHR11958:SF63">
    <property type="entry name" value="AMINO ACID TRANSPORTER"/>
    <property type="match status" value="1"/>
</dbReference>
<feature type="region of interest" description="Disordered" evidence="7">
    <location>
        <begin position="1"/>
        <end position="51"/>
    </location>
</feature>
<dbReference type="InterPro" id="IPR050746">
    <property type="entry name" value="DAACS"/>
</dbReference>
<evidence type="ECO:0000313" key="9">
    <source>
        <dbReference type="Proteomes" id="UP000294847"/>
    </source>
</evidence>
<feature type="transmembrane region" description="Helical" evidence="6">
    <location>
        <begin position="65"/>
        <end position="83"/>
    </location>
</feature>
<keyword evidence="4 6" id="KW-1133">Transmembrane helix</keyword>
<name>A0A4P7N6I9_PYROR</name>
<evidence type="ECO:0000256" key="3">
    <source>
        <dbReference type="ARBA" id="ARBA00022692"/>
    </source>
</evidence>
<evidence type="ECO:0000256" key="2">
    <source>
        <dbReference type="ARBA" id="ARBA00022448"/>
    </source>
</evidence>
<evidence type="ECO:0000256" key="7">
    <source>
        <dbReference type="SAM" id="MobiDB-lite"/>
    </source>
</evidence>
<proteinExistence type="inferred from homology"/>
<organism evidence="8 9">
    <name type="scientific">Pyricularia oryzae</name>
    <name type="common">Rice blast fungus</name>
    <name type="synonym">Magnaporthe oryzae</name>
    <dbReference type="NCBI Taxonomy" id="318829"/>
    <lineage>
        <taxon>Eukaryota</taxon>
        <taxon>Fungi</taxon>
        <taxon>Dikarya</taxon>
        <taxon>Ascomycota</taxon>
        <taxon>Pezizomycotina</taxon>
        <taxon>Sordariomycetes</taxon>
        <taxon>Sordariomycetidae</taxon>
        <taxon>Magnaporthales</taxon>
        <taxon>Pyriculariaceae</taxon>
        <taxon>Pyricularia</taxon>
    </lineage>
</organism>
<evidence type="ECO:0000256" key="5">
    <source>
        <dbReference type="ARBA" id="ARBA00023136"/>
    </source>
</evidence>
<dbReference type="EMBL" id="CP034206">
    <property type="protein sequence ID" value="QBZ58217.1"/>
    <property type="molecule type" value="Genomic_DNA"/>
</dbReference>
<dbReference type="PRINTS" id="PR00173">
    <property type="entry name" value="EDTRNSPORT"/>
</dbReference>
<dbReference type="Proteomes" id="UP000294847">
    <property type="component" value="Chromosome 3"/>
</dbReference>
<keyword evidence="2 6" id="KW-0813">Transport</keyword>
<gene>
    <name evidence="8" type="ORF">PoMZ_03162</name>
</gene>
<sequence>MSNPTPVGAAPERPSEKTVAMENDATRQDSYSSGSPAHEPQGFSEETQKRPIHRRLIDSAKTPGSAIQIVIAAVVAIAIGLIVTTQVDTVPKAVIPILSIPGDLWLRALKAVVLPLIMTAMILAVIRLKEMTGGGAKLAKWTVGYYVITTIISILVTCLLTGLAWRRLMIEVRGDALAMDDDQKDLVAERSENEPHTVVVTLFRSFITDNIFRSLAEAELLAILIVSVVLGSIINPTGRLIPAIEEVEKMVTKIITFLIKVAPIGVFFLILPNLLRLNIEDIGINLGVLIGAALAGMFLHLFVIVPAIYFFVVRENPYSMWFKSSPAWVTAWGTASSAATLPVTMRETIARGVPKTVAKFTVPLGCLINMDGTAIYFPICVVFLAQTQGIELSPVQYIIIALLATLASIGTTPIPSSSLVLTVMIANSVDVPVTGMYAVIVAIDWFVDRFRTAVNVSSDIYAAKILTKITGITDDGLDKPENTSDEELAREHYAPAPVVDNTHRV</sequence>
<protein>
    <recommendedName>
        <fullName evidence="6">Amino acid transporter</fullName>
    </recommendedName>
</protein>
<feature type="transmembrane region" description="Helical" evidence="6">
    <location>
        <begin position="420"/>
        <end position="447"/>
    </location>
</feature>
<comment type="subcellular location">
    <subcellularLocation>
        <location evidence="1 6">Membrane</location>
        <topology evidence="1 6">Multi-pass membrane protein</topology>
    </subcellularLocation>
</comment>
<dbReference type="SUPFAM" id="SSF118215">
    <property type="entry name" value="Proton glutamate symport protein"/>
    <property type="match status" value="1"/>
</dbReference>
<feature type="transmembrane region" description="Helical" evidence="6">
    <location>
        <begin position="254"/>
        <end position="275"/>
    </location>
</feature>
<dbReference type="GO" id="GO:0015175">
    <property type="term" value="F:neutral L-amino acid transmembrane transporter activity"/>
    <property type="evidence" value="ECO:0007669"/>
    <property type="project" value="TreeGrafter"/>
</dbReference>
<keyword evidence="5 6" id="KW-0472">Membrane</keyword>
<dbReference type="InterPro" id="IPR001991">
    <property type="entry name" value="Na-dicarboxylate_symporter"/>
</dbReference>
<dbReference type="InterPro" id="IPR036458">
    <property type="entry name" value="Na:dicarbo_symporter_sf"/>
</dbReference>
<keyword evidence="3 6" id="KW-0812">Transmembrane</keyword>
<dbReference type="AlphaFoldDB" id="A0A4P7N6I9"/>
<dbReference type="Pfam" id="PF00375">
    <property type="entry name" value="SDF"/>
    <property type="match status" value="1"/>
</dbReference>
<feature type="transmembrane region" description="Helical" evidence="6">
    <location>
        <begin position="397"/>
        <end position="414"/>
    </location>
</feature>